<sequence length="126" mass="14431">MPRIRSIKPDFFTNDELAEVKPLGRLLFIGLWCIADKGGRLRDRPTRIKASIQPFDGANVHKLLDGLQDKGFITRYEVDGKRYIQIVNFAKHQRPHYKEEESKIPPCLNHARPNVEPSKGDGRGQP</sequence>
<accession>A0A0F9LZU6</accession>
<evidence type="ECO:0008006" key="3">
    <source>
        <dbReference type="Google" id="ProtNLM"/>
    </source>
</evidence>
<name>A0A0F9LZU6_9ZZZZ</name>
<dbReference type="EMBL" id="LAZR01005558">
    <property type="protein sequence ID" value="KKM98938.1"/>
    <property type="molecule type" value="Genomic_DNA"/>
</dbReference>
<feature type="region of interest" description="Disordered" evidence="1">
    <location>
        <begin position="93"/>
        <end position="126"/>
    </location>
</feature>
<evidence type="ECO:0000313" key="2">
    <source>
        <dbReference type="EMBL" id="KKM98938.1"/>
    </source>
</evidence>
<comment type="caution">
    <text evidence="2">The sequence shown here is derived from an EMBL/GenBank/DDBJ whole genome shotgun (WGS) entry which is preliminary data.</text>
</comment>
<organism evidence="2">
    <name type="scientific">marine sediment metagenome</name>
    <dbReference type="NCBI Taxonomy" id="412755"/>
    <lineage>
        <taxon>unclassified sequences</taxon>
        <taxon>metagenomes</taxon>
        <taxon>ecological metagenomes</taxon>
    </lineage>
</organism>
<protein>
    <recommendedName>
        <fullName evidence="3">Bacteriophage lambda Replication protein O N-terminal domain-containing protein</fullName>
    </recommendedName>
</protein>
<proteinExistence type="predicted"/>
<dbReference type="AlphaFoldDB" id="A0A0F9LZU6"/>
<gene>
    <name evidence="2" type="ORF">LCGC14_1152770</name>
</gene>
<evidence type="ECO:0000256" key="1">
    <source>
        <dbReference type="SAM" id="MobiDB-lite"/>
    </source>
</evidence>
<reference evidence="2" key="1">
    <citation type="journal article" date="2015" name="Nature">
        <title>Complex archaea that bridge the gap between prokaryotes and eukaryotes.</title>
        <authorList>
            <person name="Spang A."/>
            <person name="Saw J.H."/>
            <person name="Jorgensen S.L."/>
            <person name="Zaremba-Niedzwiedzka K."/>
            <person name="Martijn J."/>
            <person name="Lind A.E."/>
            <person name="van Eijk R."/>
            <person name="Schleper C."/>
            <person name="Guy L."/>
            <person name="Ettema T.J."/>
        </authorList>
    </citation>
    <scope>NUCLEOTIDE SEQUENCE</scope>
</reference>